<dbReference type="GO" id="GO:0003735">
    <property type="term" value="F:structural constituent of ribosome"/>
    <property type="evidence" value="ECO:0007669"/>
    <property type="project" value="InterPro"/>
</dbReference>
<comment type="subcellular location">
    <subcellularLocation>
        <location evidence="4">Plastid</location>
        <location evidence="4">Chloroplast</location>
    </subcellularLocation>
</comment>
<organism evidence="6">
    <name type="scientific">Botrychium ternatum</name>
    <dbReference type="NCBI Taxonomy" id="208695"/>
    <lineage>
        <taxon>Eukaryota</taxon>
        <taxon>Viridiplantae</taxon>
        <taxon>Streptophyta</taxon>
        <taxon>Embryophyta</taxon>
        <taxon>Tracheophyta</taxon>
        <taxon>Polypodiopsida</taxon>
        <taxon>Ophioglossidae</taxon>
        <taxon>Ophioglossales</taxon>
        <taxon>Ophioglossaceae</taxon>
        <taxon>Botrychioideae</taxon>
        <taxon>Botrychium</taxon>
    </lineage>
</organism>
<dbReference type="GO" id="GO:1990904">
    <property type="term" value="C:ribonucleoprotein complex"/>
    <property type="evidence" value="ECO:0007669"/>
    <property type="project" value="UniProtKB-KW"/>
</dbReference>
<dbReference type="InterPro" id="IPR012678">
    <property type="entry name" value="Ribosomal_uL23/eL15/eS24_sf"/>
</dbReference>
<dbReference type="PANTHER" id="PTHR11620">
    <property type="entry name" value="60S RIBOSOMAL PROTEIN L23A"/>
    <property type="match status" value="1"/>
</dbReference>
<evidence type="ECO:0000256" key="2">
    <source>
        <dbReference type="ARBA" id="ARBA00022980"/>
    </source>
</evidence>
<accession>A0A1B0PVX6</accession>
<protein>
    <recommendedName>
        <fullName evidence="4">Large ribosomal subunit protein uL23c</fullName>
    </recommendedName>
</protein>
<dbReference type="Pfam" id="PF00276">
    <property type="entry name" value="Ribosomal_L23"/>
    <property type="match status" value="1"/>
</dbReference>
<dbReference type="HAMAP" id="MF_01369_B">
    <property type="entry name" value="Ribosomal_uL23_B"/>
    <property type="match status" value="1"/>
</dbReference>
<name>A0A1B0PVX6_9MONI</name>
<reference evidence="6" key="1">
    <citation type="submission" date="2016-11" db="EMBL/GenBank/DDBJ databases">
        <title>The chloroplast genome sequences of Ophioglossaceae.</title>
        <authorList>
            <person name="Kim H.T."/>
            <person name="Kim K.-J."/>
        </authorList>
    </citation>
    <scope>NUCLEOTIDE SEQUENCE</scope>
</reference>
<evidence type="ECO:0000256" key="4">
    <source>
        <dbReference type="HAMAP-Rule" id="MF_01369"/>
    </source>
</evidence>
<comment type="subunit">
    <text evidence="4">Part of the 50S ribosomal subunit.</text>
</comment>
<keyword evidence="4" id="KW-0694">RNA-binding</keyword>
<comment type="similarity">
    <text evidence="1 4">Belongs to the universal ribosomal protein uL23 family.</text>
</comment>
<dbReference type="GO" id="GO:0006412">
    <property type="term" value="P:translation"/>
    <property type="evidence" value="ECO:0007669"/>
    <property type="project" value="UniProtKB-UniRule"/>
</dbReference>
<evidence type="ECO:0000256" key="3">
    <source>
        <dbReference type="ARBA" id="ARBA00023274"/>
    </source>
</evidence>
<dbReference type="SUPFAM" id="SSF54189">
    <property type="entry name" value="Ribosomal proteins S24e, L23 and L15e"/>
    <property type="match status" value="1"/>
</dbReference>
<dbReference type="InterPro" id="IPR012677">
    <property type="entry name" value="Nucleotide-bd_a/b_plait_sf"/>
</dbReference>
<evidence type="ECO:0000313" key="6">
    <source>
        <dbReference type="EMBL" id="AJB98604.1"/>
    </source>
</evidence>
<sequence>MNGIKNQVLTEKTIRLLRNNQYTSDVDPGSSKTETKNWIERFFSVRVKSMNSHRPSKKGRGRRLTETTSNCKRMIITLRPGYSIPLFLSE</sequence>
<evidence type="ECO:0000256" key="1">
    <source>
        <dbReference type="ARBA" id="ARBA00006700"/>
    </source>
</evidence>
<feature type="region of interest" description="Disordered" evidence="5">
    <location>
        <begin position="49"/>
        <end position="68"/>
    </location>
</feature>
<keyword evidence="6" id="KW-0934">Plastid</keyword>
<dbReference type="InterPro" id="IPR013025">
    <property type="entry name" value="Ribosomal_uL23-like"/>
</dbReference>
<keyword evidence="2 4" id="KW-0689">Ribosomal protein</keyword>
<dbReference type="EMBL" id="KM817789">
    <property type="protein sequence ID" value="AJB98604.1"/>
    <property type="molecule type" value="Genomic_DNA"/>
</dbReference>
<dbReference type="GO" id="GO:0019843">
    <property type="term" value="F:rRNA binding"/>
    <property type="evidence" value="ECO:0007669"/>
    <property type="project" value="UniProtKB-UniRule"/>
</dbReference>
<proteinExistence type="inferred from homology"/>
<comment type="function">
    <text evidence="4">Binds to 23S rRNA.</text>
</comment>
<keyword evidence="3 4" id="KW-0687">Ribonucleoprotein</keyword>
<gene>
    <name evidence="4 6" type="primary">rpl23</name>
</gene>
<dbReference type="GO" id="GO:0009507">
    <property type="term" value="C:chloroplast"/>
    <property type="evidence" value="ECO:0007669"/>
    <property type="project" value="UniProtKB-SubCell"/>
</dbReference>
<dbReference type="Gene3D" id="3.30.70.330">
    <property type="match status" value="1"/>
</dbReference>
<geneLocation type="chloroplast" evidence="6"/>
<dbReference type="AlphaFoldDB" id="A0A1B0PVX6"/>
<evidence type="ECO:0000256" key="5">
    <source>
        <dbReference type="SAM" id="MobiDB-lite"/>
    </source>
</evidence>
<dbReference type="GO" id="GO:0005840">
    <property type="term" value="C:ribosome"/>
    <property type="evidence" value="ECO:0007669"/>
    <property type="project" value="UniProtKB-KW"/>
</dbReference>
<keyword evidence="6" id="KW-0150">Chloroplast</keyword>
<keyword evidence="4" id="KW-0699">rRNA-binding</keyword>